<name>A0A6N3HD10_EUBLI</name>
<dbReference type="InterPro" id="IPR053842">
    <property type="entry name" value="NikA-like"/>
</dbReference>
<proteinExistence type="predicted"/>
<protein>
    <submittedName>
        <fullName evidence="1">Bacterial mobilisation protein (MobC)</fullName>
    </submittedName>
</protein>
<reference evidence="1" key="1">
    <citation type="submission" date="2019-11" db="EMBL/GenBank/DDBJ databases">
        <authorList>
            <person name="Feng L."/>
        </authorList>
    </citation>
    <scope>NUCLEOTIDE SEQUENCE</scope>
    <source>
        <strain evidence="1">ElimosumLFYP34</strain>
    </source>
</reference>
<gene>
    <name evidence="1" type="ORF">ELLFYP34_01138</name>
</gene>
<dbReference type="EMBL" id="CACRTR010000023">
    <property type="protein sequence ID" value="VYU74382.1"/>
    <property type="molecule type" value="Genomic_DNA"/>
</dbReference>
<evidence type="ECO:0000313" key="1">
    <source>
        <dbReference type="EMBL" id="VYU74382.1"/>
    </source>
</evidence>
<accession>A0A6N3HD10</accession>
<dbReference type="AlphaFoldDB" id="A0A6N3HD10"/>
<dbReference type="Pfam" id="PF21983">
    <property type="entry name" value="NikA-like"/>
    <property type="match status" value="1"/>
</dbReference>
<organism evidence="1">
    <name type="scientific">Eubacterium limosum</name>
    <dbReference type="NCBI Taxonomy" id="1736"/>
    <lineage>
        <taxon>Bacteria</taxon>
        <taxon>Bacillati</taxon>
        <taxon>Bacillota</taxon>
        <taxon>Clostridia</taxon>
        <taxon>Eubacteriales</taxon>
        <taxon>Eubacteriaceae</taxon>
        <taxon>Eubacterium</taxon>
    </lineage>
</organism>
<sequence>MGNDKREVYVPVRFTKAEYKKLMELAEKTNCLRSGKICVSQYIRESALQSEKIVVIEDLKPVLTELKRIGTNINQIAKLANMGQIKTAYLEETQNALNQIVKNVMLIVEKV</sequence>